<gene>
    <name evidence="2" type="ORF">RFULGI_LOCUS11028</name>
</gene>
<feature type="non-terminal residue" evidence="2">
    <location>
        <position position="1"/>
    </location>
</feature>
<dbReference type="OrthoDB" id="2442778at2759"/>
<comment type="caution">
    <text evidence="2">The sequence shown here is derived from an EMBL/GenBank/DDBJ whole genome shotgun (WGS) entry which is preliminary data.</text>
</comment>
<feature type="compositionally biased region" description="Basic and acidic residues" evidence="1">
    <location>
        <begin position="35"/>
        <end position="50"/>
    </location>
</feature>
<dbReference type="EMBL" id="CAJVPZ010022993">
    <property type="protein sequence ID" value="CAG8713921.1"/>
    <property type="molecule type" value="Genomic_DNA"/>
</dbReference>
<accession>A0A9N9HZS8</accession>
<evidence type="ECO:0000313" key="3">
    <source>
        <dbReference type="Proteomes" id="UP000789396"/>
    </source>
</evidence>
<feature type="region of interest" description="Disordered" evidence="1">
    <location>
        <begin position="1"/>
        <end position="50"/>
    </location>
</feature>
<name>A0A9N9HZS8_9GLOM</name>
<sequence length="50" mass="5875">SKKRIEEGGHIGSTQKQNRRQTRYGINIPDYSEQESDHEPEKVRDMPFDS</sequence>
<dbReference type="Proteomes" id="UP000789396">
    <property type="component" value="Unassembled WGS sequence"/>
</dbReference>
<keyword evidence="3" id="KW-1185">Reference proteome</keyword>
<evidence type="ECO:0000256" key="1">
    <source>
        <dbReference type="SAM" id="MobiDB-lite"/>
    </source>
</evidence>
<organism evidence="2 3">
    <name type="scientific">Racocetra fulgida</name>
    <dbReference type="NCBI Taxonomy" id="60492"/>
    <lineage>
        <taxon>Eukaryota</taxon>
        <taxon>Fungi</taxon>
        <taxon>Fungi incertae sedis</taxon>
        <taxon>Mucoromycota</taxon>
        <taxon>Glomeromycotina</taxon>
        <taxon>Glomeromycetes</taxon>
        <taxon>Diversisporales</taxon>
        <taxon>Gigasporaceae</taxon>
        <taxon>Racocetra</taxon>
    </lineage>
</organism>
<reference evidence="2" key="1">
    <citation type="submission" date="2021-06" db="EMBL/GenBank/DDBJ databases">
        <authorList>
            <person name="Kallberg Y."/>
            <person name="Tangrot J."/>
            <person name="Rosling A."/>
        </authorList>
    </citation>
    <scope>NUCLEOTIDE SEQUENCE</scope>
    <source>
        <strain evidence="2">IN212</strain>
    </source>
</reference>
<protein>
    <submittedName>
        <fullName evidence="2">19790_t:CDS:1</fullName>
    </submittedName>
</protein>
<dbReference type="AlphaFoldDB" id="A0A9N9HZS8"/>
<evidence type="ECO:0000313" key="2">
    <source>
        <dbReference type="EMBL" id="CAG8713921.1"/>
    </source>
</evidence>
<proteinExistence type="predicted"/>